<dbReference type="PROSITE" id="PS51706">
    <property type="entry name" value="G_ENGB"/>
    <property type="match status" value="1"/>
</dbReference>
<evidence type="ECO:0000256" key="6">
    <source>
        <dbReference type="ARBA" id="ARBA00022842"/>
    </source>
</evidence>
<dbReference type="CDD" id="cd01876">
    <property type="entry name" value="YihA_EngB"/>
    <property type="match status" value="1"/>
</dbReference>
<keyword evidence="9" id="KW-0131">Cell cycle</keyword>
<evidence type="ECO:0000256" key="8">
    <source>
        <dbReference type="ARBA" id="ARBA00023210"/>
    </source>
</evidence>
<gene>
    <name evidence="11" type="primary">engB_24</name>
    <name evidence="11" type="ORF">SDC9_93291</name>
</gene>
<dbReference type="InterPro" id="IPR027417">
    <property type="entry name" value="P-loop_NTPase"/>
</dbReference>
<proteinExistence type="inferred from homology"/>
<dbReference type="PANTHER" id="PTHR11649">
    <property type="entry name" value="MSS1/TRME-RELATED GTP-BINDING PROTEIN"/>
    <property type="match status" value="1"/>
</dbReference>
<evidence type="ECO:0000313" key="11">
    <source>
        <dbReference type="EMBL" id="MPM46587.1"/>
    </source>
</evidence>
<dbReference type="NCBIfam" id="TIGR03598">
    <property type="entry name" value="GTPase_YsxC"/>
    <property type="match status" value="1"/>
</dbReference>
<dbReference type="GO" id="GO:0000917">
    <property type="term" value="P:division septum assembly"/>
    <property type="evidence" value="ECO:0007669"/>
    <property type="project" value="UniProtKB-KW"/>
</dbReference>
<evidence type="ECO:0000256" key="4">
    <source>
        <dbReference type="ARBA" id="ARBA00022723"/>
    </source>
</evidence>
<keyword evidence="5" id="KW-0547">Nucleotide-binding</keyword>
<comment type="caution">
    <text evidence="11">The sequence shown here is derived from an EMBL/GenBank/DDBJ whole genome shotgun (WGS) entry which is preliminary data.</text>
</comment>
<comment type="cofactor">
    <cofactor evidence="1">
        <name>Mg(2+)</name>
        <dbReference type="ChEBI" id="CHEBI:18420"/>
    </cofactor>
</comment>
<reference evidence="11" key="1">
    <citation type="submission" date="2019-08" db="EMBL/GenBank/DDBJ databases">
        <authorList>
            <person name="Kucharzyk K."/>
            <person name="Murdoch R.W."/>
            <person name="Higgins S."/>
            <person name="Loffler F."/>
        </authorList>
    </citation>
    <scope>NUCLEOTIDE SEQUENCE</scope>
</reference>
<dbReference type="SUPFAM" id="SSF52540">
    <property type="entry name" value="P-loop containing nucleoside triphosphate hydrolases"/>
    <property type="match status" value="1"/>
</dbReference>
<protein>
    <submittedName>
        <fullName evidence="11">Putative GTP-binding protein EngB</fullName>
    </submittedName>
</protein>
<keyword evidence="3" id="KW-0132">Cell division</keyword>
<keyword evidence="8" id="KW-0717">Septation</keyword>
<name>A0A645A0K5_9ZZZZ</name>
<comment type="similarity">
    <text evidence="2">Belongs to the TRAFAC class TrmE-Era-EngA-EngB-Septin-like GTPase superfamily. EngB GTPase family.</text>
</comment>
<dbReference type="Gene3D" id="3.40.50.300">
    <property type="entry name" value="P-loop containing nucleotide triphosphate hydrolases"/>
    <property type="match status" value="1"/>
</dbReference>
<evidence type="ECO:0000256" key="1">
    <source>
        <dbReference type="ARBA" id="ARBA00001946"/>
    </source>
</evidence>
<feature type="domain" description="EngB-type G" evidence="10">
    <location>
        <begin position="30"/>
        <end position="209"/>
    </location>
</feature>
<dbReference type="InterPro" id="IPR019987">
    <property type="entry name" value="GTP-bd_ribosome_bio_YsxC"/>
</dbReference>
<dbReference type="GO" id="GO:0046872">
    <property type="term" value="F:metal ion binding"/>
    <property type="evidence" value="ECO:0007669"/>
    <property type="project" value="UniProtKB-KW"/>
</dbReference>
<accession>A0A645A0K5</accession>
<evidence type="ECO:0000256" key="2">
    <source>
        <dbReference type="ARBA" id="ARBA00009638"/>
    </source>
</evidence>
<keyword evidence="6" id="KW-0460">Magnesium</keyword>
<dbReference type="Pfam" id="PF01926">
    <property type="entry name" value="MMR_HSR1"/>
    <property type="match status" value="1"/>
</dbReference>
<organism evidence="11">
    <name type="scientific">bioreactor metagenome</name>
    <dbReference type="NCBI Taxonomy" id="1076179"/>
    <lineage>
        <taxon>unclassified sequences</taxon>
        <taxon>metagenomes</taxon>
        <taxon>ecological metagenomes</taxon>
    </lineage>
</organism>
<dbReference type="EMBL" id="VSSQ01011338">
    <property type="protein sequence ID" value="MPM46587.1"/>
    <property type="molecule type" value="Genomic_DNA"/>
</dbReference>
<dbReference type="PANTHER" id="PTHR11649:SF13">
    <property type="entry name" value="ENGB-TYPE G DOMAIN-CONTAINING PROTEIN"/>
    <property type="match status" value="1"/>
</dbReference>
<keyword evidence="4" id="KW-0479">Metal-binding</keyword>
<evidence type="ECO:0000256" key="3">
    <source>
        <dbReference type="ARBA" id="ARBA00022618"/>
    </source>
</evidence>
<dbReference type="GO" id="GO:0005525">
    <property type="term" value="F:GTP binding"/>
    <property type="evidence" value="ECO:0007669"/>
    <property type="project" value="UniProtKB-KW"/>
</dbReference>
<dbReference type="InterPro" id="IPR006073">
    <property type="entry name" value="GTP-bd"/>
</dbReference>
<dbReference type="InterPro" id="IPR030393">
    <property type="entry name" value="G_ENGB_dom"/>
</dbReference>
<dbReference type="AlphaFoldDB" id="A0A645A0K5"/>
<evidence type="ECO:0000256" key="7">
    <source>
        <dbReference type="ARBA" id="ARBA00023134"/>
    </source>
</evidence>
<evidence type="ECO:0000259" key="10">
    <source>
        <dbReference type="PROSITE" id="PS51706"/>
    </source>
</evidence>
<sequence>MIEDKAVTIISAQYAASAVRADQYPEPEEEICEIAFIGRSNVGKSSLLNSLARRHGLARTSRTPGKTQTLNFYRLAAKINENRQDFYMVDLPGYGYARTGQTNRRQWAKFSEEYMLKSPRLKLICQLIDIRHQPMASDIAAYRWLIEHNLPIQLIATKADKISRMGLKKQVETIKKGLGAVNNNILAYSSEKGIGRDELLDVIGQILLK</sequence>
<keyword evidence="7" id="KW-0342">GTP-binding</keyword>
<dbReference type="HAMAP" id="MF_00321">
    <property type="entry name" value="GTPase_EngB"/>
    <property type="match status" value="1"/>
</dbReference>
<evidence type="ECO:0000256" key="9">
    <source>
        <dbReference type="ARBA" id="ARBA00023306"/>
    </source>
</evidence>
<evidence type="ECO:0000256" key="5">
    <source>
        <dbReference type="ARBA" id="ARBA00022741"/>
    </source>
</evidence>